<accession>A0A5N5TFX2</accession>
<evidence type="ECO:0000313" key="1">
    <source>
        <dbReference type="EMBL" id="KAB7503830.1"/>
    </source>
</evidence>
<evidence type="ECO:0000313" key="2">
    <source>
        <dbReference type="Proteomes" id="UP000326759"/>
    </source>
</evidence>
<dbReference type="EMBL" id="SEYY01004339">
    <property type="protein sequence ID" value="KAB7503830.1"/>
    <property type="molecule type" value="Genomic_DNA"/>
</dbReference>
<sequence>MFFVKTLQKFNFLCNINPQRRNGYQAVNSFCLFIISHNYSLKFCRELHLSYFAPKNSSLLPKLSPQELSERKLNK</sequence>
<gene>
    <name evidence="1" type="ORF">Anas_11352</name>
</gene>
<comment type="caution">
    <text evidence="1">The sequence shown here is derived from an EMBL/GenBank/DDBJ whole genome shotgun (WGS) entry which is preliminary data.</text>
</comment>
<protein>
    <submittedName>
        <fullName evidence="1">Uncharacterized protein</fullName>
    </submittedName>
</protein>
<organism evidence="1 2">
    <name type="scientific">Armadillidium nasatum</name>
    <dbReference type="NCBI Taxonomy" id="96803"/>
    <lineage>
        <taxon>Eukaryota</taxon>
        <taxon>Metazoa</taxon>
        <taxon>Ecdysozoa</taxon>
        <taxon>Arthropoda</taxon>
        <taxon>Crustacea</taxon>
        <taxon>Multicrustacea</taxon>
        <taxon>Malacostraca</taxon>
        <taxon>Eumalacostraca</taxon>
        <taxon>Peracarida</taxon>
        <taxon>Isopoda</taxon>
        <taxon>Oniscidea</taxon>
        <taxon>Crinocheta</taxon>
        <taxon>Armadillidiidae</taxon>
        <taxon>Armadillidium</taxon>
    </lineage>
</organism>
<name>A0A5N5TFX2_9CRUS</name>
<reference evidence="1 2" key="1">
    <citation type="journal article" date="2019" name="PLoS Biol.">
        <title>Sex chromosomes control vertical transmission of feminizing Wolbachia symbionts in an isopod.</title>
        <authorList>
            <person name="Becking T."/>
            <person name="Chebbi M.A."/>
            <person name="Giraud I."/>
            <person name="Moumen B."/>
            <person name="Laverre T."/>
            <person name="Caubet Y."/>
            <person name="Peccoud J."/>
            <person name="Gilbert C."/>
            <person name="Cordaux R."/>
        </authorList>
    </citation>
    <scope>NUCLEOTIDE SEQUENCE [LARGE SCALE GENOMIC DNA]</scope>
    <source>
        <strain evidence="1">ANa2</strain>
        <tissue evidence="1">Whole body excluding digestive tract and cuticle</tissue>
    </source>
</reference>
<dbReference type="AlphaFoldDB" id="A0A5N5TFX2"/>
<keyword evidence="2" id="KW-1185">Reference proteome</keyword>
<proteinExistence type="predicted"/>
<dbReference type="Proteomes" id="UP000326759">
    <property type="component" value="Unassembled WGS sequence"/>
</dbReference>